<organism evidence="8 9">
    <name type="scientific">Geodia barretti</name>
    <name type="common">Barrett's horny sponge</name>
    <dbReference type="NCBI Taxonomy" id="519541"/>
    <lineage>
        <taxon>Eukaryota</taxon>
        <taxon>Metazoa</taxon>
        <taxon>Porifera</taxon>
        <taxon>Demospongiae</taxon>
        <taxon>Heteroscleromorpha</taxon>
        <taxon>Tetractinellida</taxon>
        <taxon>Astrophorina</taxon>
        <taxon>Geodiidae</taxon>
        <taxon>Geodia</taxon>
    </lineage>
</organism>
<reference evidence="8" key="1">
    <citation type="submission" date="2023-03" db="EMBL/GenBank/DDBJ databases">
        <authorList>
            <person name="Steffen K."/>
            <person name="Cardenas P."/>
        </authorList>
    </citation>
    <scope>NUCLEOTIDE SEQUENCE</scope>
</reference>
<feature type="transmembrane region" description="Helical" evidence="7">
    <location>
        <begin position="123"/>
        <end position="144"/>
    </location>
</feature>
<dbReference type="InterPro" id="IPR000109">
    <property type="entry name" value="POT_fam"/>
</dbReference>
<dbReference type="Pfam" id="PF00854">
    <property type="entry name" value="PTR2"/>
    <property type="match status" value="1"/>
</dbReference>
<proteinExistence type="inferred from homology"/>
<protein>
    <submittedName>
        <fullName evidence="8">Solute carrier family 15 member 4</fullName>
    </submittedName>
</protein>
<feature type="transmembrane region" description="Helical" evidence="7">
    <location>
        <begin position="73"/>
        <end position="94"/>
    </location>
</feature>
<evidence type="ECO:0000256" key="5">
    <source>
        <dbReference type="ARBA" id="ARBA00022989"/>
    </source>
</evidence>
<dbReference type="Proteomes" id="UP001174909">
    <property type="component" value="Unassembled WGS sequence"/>
</dbReference>
<feature type="transmembrane region" description="Helical" evidence="7">
    <location>
        <begin position="189"/>
        <end position="218"/>
    </location>
</feature>
<gene>
    <name evidence="8" type="ORF">GBAR_LOCUS14307</name>
</gene>
<evidence type="ECO:0000256" key="1">
    <source>
        <dbReference type="ARBA" id="ARBA00004141"/>
    </source>
</evidence>
<keyword evidence="3 7" id="KW-0812">Transmembrane</keyword>
<sequence length="311" mass="35582">MICFHHWFFKNTLWENPVRLIARILCYAATVKRHLPVRNRAFRYGEERKNRIELAKITYDGKFPDEKVEDVKAFCRILFILLTLFPTFFCKSSFDTLLSQEAAMALEYWHPNQKLNIDMYPSVYWGVNSITILLFLPVVNFLVIPSFPKLTIRARIGIGLVLYCIGSVVVLVIHAVPLASHKQGTISNVQLGCIFIPIVIFAMAEVTTLVSVLEFIYAQSPESMKGLLTGLYYLFRGLSSTVSSALFLLYKNSIKNRELSPFYAVFTIVQVVGLVFYVAAATFHKNRLRHDDNSLQERLIIENQLHSSTVT</sequence>
<dbReference type="PANTHER" id="PTHR11654">
    <property type="entry name" value="OLIGOPEPTIDE TRANSPORTER-RELATED"/>
    <property type="match status" value="1"/>
</dbReference>
<keyword evidence="9" id="KW-1185">Reference proteome</keyword>
<feature type="transmembrane region" description="Helical" evidence="7">
    <location>
        <begin position="156"/>
        <end position="177"/>
    </location>
</feature>
<dbReference type="AlphaFoldDB" id="A0AA35S710"/>
<evidence type="ECO:0000313" key="8">
    <source>
        <dbReference type="EMBL" id="CAI8024635.1"/>
    </source>
</evidence>
<dbReference type="InterPro" id="IPR036259">
    <property type="entry name" value="MFS_trans_sf"/>
</dbReference>
<evidence type="ECO:0000256" key="4">
    <source>
        <dbReference type="ARBA" id="ARBA00022856"/>
    </source>
</evidence>
<comment type="subcellular location">
    <subcellularLocation>
        <location evidence="1">Membrane</location>
        <topology evidence="1">Multi-pass membrane protein</topology>
    </subcellularLocation>
</comment>
<dbReference type="GO" id="GO:0022857">
    <property type="term" value="F:transmembrane transporter activity"/>
    <property type="evidence" value="ECO:0007669"/>
    <property type="project" value="InterPro"/>
</dbReference>
<comment type="similarity">
    <text evidence="2">Belongs to the major facilitator superfamily. Proton-dependent oligopeptide transporter (POT/PTR) (TC 2.A.17) family.</text>
</comment>
<feature type="transmembrane region" description="Helical" evidence="7">
    <location>
        <begin position="262"/>
        <end position="283"/>
    </location>
</feature>
<comment type="caution">
    <text evidence="8">The sequence shown here is derived from an EMBL/GenBank/DDBJ whole genome shotgun (WGS) entry which is preliminary data.</text>
</comment>
<accession>A0AA35S710</accession>
<evidence type="ECO:0000256" key="6">
    <source>
        <dbReference type="ARBA" id="ARBA00023136"/>
    </source>
</evidence>
<keyword evidence="5 7" id="KW-1133">Transmembrane helix</keyword>
<keyword evidence="4" id="KW-0571">Peptide transport</keyword>
<evidence type="ECO:0000256" key="2">
    <source>
        <dbReference type="ARBA" id="ARBA00005982"/>
    </source>
</evidence>
<feature type="transmembrane region" description="Helical" evidence="7">
    <location>
        <begin position="230"/>
        <end position="250"/>
    </location>
</feature>
<keyword evidence="4" id="KW-0653">Protein transport</keyword>
<name>A0AA35S710_GEOBA</name>
<dbReference type="GO" id="GO:0015833">
    <property type="term" value="P:peptide transport"/>
    <property type="evidence" value="ECO:0007669"/>
    <property type="project" value="UniProtKB-KW"/>
</dbReference>
<dbReference type="EMBL" id="CASHTH010002090">
    <property type="protein sequence ID" value="CAI8024635.1"/>
    <property type="molecule type" value="Genomic_DNA"/>
</dbReference>
<keyword evidence="6 7" id="KW-0472">Membrane</keyword>
<dbReference type="GO" id="GO:0016020">
    <property type="term" value="C:membrane"/>
    <property type="evidence" value="ECO:0007669"/>
    <property type="project" value="UniProtKB-SubCell"/>
</dbReference>
<evidence type="ECO:0000256" key="3">
    <source>
        <dbReference type="ARBA" id="ARBA00022692"/>
    </source>
</evidence>
<evidence type="ECO:0000313" key="9">
    <source>
        <dbReference type="Proteomes" id="UP001174909"/>
    </source>
</evidence>
<dbReference type="Gene3D" id="1.20.1250.20">
    <property type="entry name" value="MFS general substrate transporter like domains"/>
    <property type="match status" value="1"/>
</dbReference>
<dbReference type="SUPFAM" id="SSF103473">
    <property type="entry name" value="MFS general substrate transporter"/>
    <property type="match status" value="1"/>
</dbReference>
<keyword evidence="4" id="KW-0813">Transport</keyword>
<evidence type="ECO:0000256" key="7">
    <source>
        <dbReference type="SAM" id="Phobius"/>
    </source>
</evidence>